<reference evidence="1" key="1">
    <citation type="submission" date="2014-05" db="EMBL/GenBank/DDBJ databases">
        <authorList>
            <person name="Chronopoulou M."/>
        </authorList>
    </citation>
    <scope>NUCLEOTIDE SEQUENCE</scope>
    <source>
        <tissue evidence="1">Whole organism</tissue>
    </source>
</reference>
<protein>
    <submittedName>
        <fullName evidence="1">Uncharacterized protein</fullName>
    </submittedName>
</protein>
<dbReference type="AlphaFoldDB" id="A0A0K2U8C0"/>
<proteinExistence type="predicted"/>
<dbReference type="EMBL" id="HACA01017102">
    <property type="protein sequence ID" value="CDW34463.1"/>
    <property type="molecule type" value="Transcribed_RNA"/>
</dbReference>
<sequence>MINKEKIMEKEDIIFCNPLHPSVLQVQWYTLTCKNIKFAMK</sequence>
<accession>A0A0K2U8C0</accession>
<evidence type="ECO:0000313" key="1">
    <source>
        <dbReference type="EMBL" id="CDW34463.1"/>
    </source>
</evidence>
<name>A0A0K2U8C0_LEPSM</name>
<organism evidence="1">
    <name type="scientific">Lepeophtheirus salmonis</name>
    <name type="common">Salmon louse</name>
    <name type="synonym">Caligus salmonis</name>
    <dbReference type="NCBI Taxonomy" id="72036"/>
    <lineage>
        <taxon>Eukaryota</taxon>
        <taxon>Metazoa</taxon>
        <taxon>Ecdysozoa</taxon>
        <taxon>Arthropoda</taxon>
        <taxon>Crustacea</taxon>
        <taxon>Multicrustacea</taxon>
        <taxon>Hexanauplia</taxon>
        <taxon>Copepoda</taxon>
        <taxon>Siphonostomatoida</taxon>
        <taxon>Caligidae</taxon>
        <taxon>Lepeophtheirus</taxon>
    </lineage>
</organism>